<dbReference type="EMBL" id="LT629736">
    <property type="protein sequence ID" value="SDT23908.1"/>
    <property type="molecule type" value="Genomic_DNA"/>
</dbReference>
<dbReference type="STRING" id="487184.SAMN05216421_3243"/>
<evidence type="ECO:0000313" key="2">
    <source>
        <dbReference type="Proteomes" id="UP000243207"/>
    </source>
</evidence>
<dbReference type="AlphaFoldDB" id="A0A1H1YR32"/>
<keyword evidence="2" id="KW-1185">Reference proteome</keyword>
<gene>
    <name evidence="1" type="ORF">SAMN05216421_3243</name>
</gene>
<dbReference type="Proteomes" id="UP000243207">
    <property type="component" value="Chromosome I"/>
</dbReference>
<accession>A0A1H1YR32</accession>
<reference evidence="2" key="1">
    <citation type="submission" date="2016-10" db="EMBL/GenBank/DDBJ databases">
        <authorList>
            <person name="Varghese N."/>
            <person name="Submissions S."/>
        </authorList>
    </citation>
    <scope>NUCLEOTIDE SEQUENCE [LARGE SCALE GENOMIC DNA]</scope>
    <source>
        <strain evidence="2">NRRL B-51270</strain>
    </source>
</reference>
<sequence>MTLLSPTGLLTRVVLPVALALLLAAAWHTMRDPGSAKVPDGRYHSAGQVQLSDGRVIQTSHNIRFRNGRFYAMSRQGDTLLESSGLLEFDDGRYVMHVDHGEVTRLTPELDTELVFNLLYSRLRGASITLHPVGDCLYARESLQFFCPGQSESPAL</sequence>
<proteinExistence type="predicted"/>
<protein>
    <submittedName>
        <fullName evidence="1">Uncharacterized protein</fullName>
    </submittedName>
</protein>
<evidence type="ECO:0000313" key="1">
    <source>
        <dbReference type="EMBL" id="SDT23908.1"/>
    </source>
</evidence>
<organism evidence="1 2">
    <name type="scientific">Halopseudomonas xinjiangensis</name>
    <dbReference type="NCBI Taxonomy" id="487184"/>
    <lineage>
        <taxon>Bacteria</taxon>
        <taxon>Pseudomonadati</taxon>
        <taxon>Pseudomonadota</taxon>
        <taxon>Gammaproteobacteria</taxon>
        <taxon>Pseudomonadales</taxon>
        <taxon>Pseudomonadaceae</taxon>
        <taxon>Halopseudomonas</taxon>
    </lineage>
</organism>
<name>A0A1H1YR32_9GAMM</name>